<gene>
    <name evidence="1" type="ORF">THAOC_34446</name>
</gene>
<sequence>MSVPTQKNAKTAEPEGFLFYGEREAAKDSSTDFAERLFQSLMFGPRSKVTRVRVGPHVEGIPSTAFHAFNKLAEVQLNEELQFIGKWAFEGTALRSITLPSTVIELDWSAFSGCSNLSEVKLNEGLEYIGNHAFSKCSALRSVTIPSTVIGLGYGAFSSCSSLTEVIFLGGQSVLNHEFLARRLSSEEGILKQFYESVLRDDGSAFRGCPLTRVKISISWAVSERIARLPPECRLSIKERVRNQPRLELMQDENVVAHFPLVSRESESREGAKMYIKDTDNKTAASVYWILQLIAFHELKESSILIELAMWKSRIDGDRIDCRVTIPGPAKTAIMEYCGFAGFLGPAIEGA</sequence>
<dbReference type="Pfam" id="PF13306">
    <property type="entry name" value="LRR_5"/>
    <property type="match status" value="1"/>
</dbReference>
<dbReference type="Gene3D" id="3.80.10.10">
    <property type="entry name" value="Ribonuclease Inhibitor"/>
    <property type="match status" value="1"/>
</dbReference>
<evidence type="ECO:0008006" key="3">
    <source>
        <dbReference type="Google" id="ProtNLM"/>
    </source>
</evidence>
<dbReference type="SUPFAM" id="SSF52058">
    <property type="entry name" value="L domain-like"/>
    <property type="match status" value="1"/>
</dbReference>
<name>K0R4X0_THAOC</name>
<evidence type="ECO:0000313" key="2">
    <source>
        <dbReference type="Proteomes" id="UP000266841"/>
    </source>
</evidence>
<dbReference type="PANTHER" id="PTHR45661">
    <property type="entry name" value="SURFACE ANTIGEN"/>
    <property type="match status" value="1"/>
</dbReference>
<dbReference type="InterPro" id="IPR026906">
    <property type="entry name" value="LRR_5"/>
</dbReference>
<proteinExistence type="predicted"/>
<dbReference type="InterPro" id="IPR032675">
    <property type="entry name" value="LRR_dom_sf"/>
</dbReference>
<dbReference type="EMBL" id="AGNL01047489">
    <property type="protein sequence ID" value="EJK46869.1"/>
    <property type="molecule type" value="Genomic_DNA"/>
</dbReference>
<keyword evidence="2" id="KW-1185">Reference proteome</keyword>
<accession>K0R4X0</accession>
<dbReference type="OrthoDB" id="10264456at2759"/>
<dbReference type="Proteomes" id="UP000266841">
    <property type="component" value="Unassembled WGS sequence"/>
</dbReference>
<dbReference type="InterPro" id="IPR053139">
    <property type="entry name" value="Surface_bspA-like"/>
</dbReference>
<dbReference type="PANTHER" id="PTHR45661:SF3">
    <property type="entry name" value="IG-LIKE DOMAIN-CONTAINING PROTEIN"/>
    <property type="match status" value="1"/>
</dbReference>
<comment type="caution">
    <text evidence="1">The sequence shown here is derived from an EMBL/GenBank/DDBJ whole genome shotgun (WGS) entry which is preliminary data.</text>
</comment>
<dbReference type="AlphaFoldDB" id="K0R4X0"/>
<reference evidence="1 2" key="1">
    <citation type="journal article" date="2012" name="Genome Biol.">
        <title>Genome and low-iron response of an oceanic diatom adapted to chronic iron limitation.</title>
        <authorList>
            <person name="Lommer M."/>
            <person name="Specht M."/>
            <person name="Roy A.S."/>
            <person name="Kraemer L."/>
            <person name="Andreson R."/>
            <person name="Gutowska M.A."/>
            <person name="Wolf J."/>
            <person name="Bergner S.V."/>
            <person name="Schilhabel M.B."/>
            <person name="Klostermeier U.C."/>
            <person name="Beiko R.G."/>
            <person name="Rosenstiel P."/>
            <person name="Hippler M."/>
            <person name="Laroche J."/>
        </authorList>
    </citation>
    <scope>NUCLEOTIDE SEQUENCE [LARGE SCALE GENOMIC DNA]</scope>
    <source>
        <strain evidence="1 2">CCMP1005</strain>
    </source>
</reference>
<organism evidence="1 2">
    <name type="scientific">Thalassiosira oceanica</name>
    <name type="common">Marine diatom</name>
    <dbReference type="NCBI Taxonomy" id="159749"/>
    <lineage>
        <taxon>Eukaryota</taxon>
        <taxon>Sar</taxon>
        <taxon>Stramenopiles</taxon>
        <taxon>Ochrophyta</taxon>
        <taxon>Bacillariophyta</taxon>
        <taxon>Coscinodiscophyceae</taxon>
        <taxon>Thalassiosirophycidae</taxon>
        <taxon>Thalassiosirales</taxon>
        <taxon>Thalassiosiraceae</taxon>
        <taxon>Thalassiosira</taxon>
    </lineage>
</organism>
<evidence type="ECO:0000313" key="1">
    <source>
        <dbReference type="EMBL" id="EJK46869.1"/>
    </source>
</evidence>
<protein>
    <recommendedName>
        <fullName evidence="3">Leucine-rich repeat domain-containing protein</fullName>
    </recommendedName>
</protein>